<protein>
    <recommendedName>
        <fullName evidence="6">Xylanolytic transcriptional activator regulatory domain-containing protein</fullName>
    </recommendedName>
</protein>
<dbReference type="InterPro" id="IPR051127">
    <property type="entry name" value="Fungal_SecMet_Regulators"/>
</dbReference>
<dbReference type="GO" id="GO:0006351">
    <property type="term" value="P:DNA-templated transcription"/>
    <property type="evidence" value="ECO:0007669"/>
    <property type="project" value="InterPro"/>
</dbReference>
<dbReference type="SMART" id="SM00906">
    <property type="entry name" value="Fungal_trans"/>
    <property type="match status" value="1"/>
</dbReference>
<evidence type="ECO:0000313" key="8">
    <source>
        <dbReference type="Proteomes" id="UP001197093"/>
    </source>
</evidence>
<evidence type="ECO:0000256" key="4">
    <source>
        <dbReference type="SAM" id="MobiDB-lite"/>
    </source>
</evidence>
<feature type="region of interest" description="Disordered" evidence="4">
    <location>
        <begin position="1"/>
        <end position="35"/>
    </location>
</feature>
<dbReference type="InterPro" id="IPR007219">
    <property type="entry name" value="XnlR_reg_dom"/>
</dbReference>
<evidence type="ECO:0000256" key="3">
    <source>
        <dbReference type="ARBA" id="ARBA00023242"/>
    </source>
</evidence>
<dbReference type="GO" id="GO:0000981">
    <property type="term" value="F:DNA-binding transcription factor activity, RNA polymerase II-specific"/>
    <property type="evidence" value="ECO:0007669"/>
    <property type="project" value="TreeGrafter"/>
</dbReference>
<organism evidence="7 8">
    <name type="scientific">Staphylotrichum longicolle</name>
    <dbReference type="NCBI Taxonomy" id="669026"/>
    <lineage>
        <taxon>Eukaryota</taxon>
        <taxon>Fungi</taxon>
        <taxon>Dikarya</taxon>
        <taxon>Ascomycota</taxon>
        <taxon>Pezizomycotina</taxon>
        <taxon>Sordariomycetes</taxon>
        <taxon>Sordariomycetidae</taxon>
        <taxon>Sordariales</taxon>
        <taxon>Chaetomiaceae</taxon>
        <taxon>Staphylotrichum</taxon>
    </lineage>
</organism>
<keyword evidence="5" id="KW-0812">Transmembrane</keyword>
<dbReference type="Proteomes" id="UP001197093">
    <property type="component" value="Unassembled WGS sequence"/>
</dbReference>
<keyword evidence="2" id="KW-0804">Transcription</keyword>
<proteinExistence type="predicted"/>
<gene>
    <name evidence="7" type="ORF">NEMBOFW57_000445</name>
</gene>
<feature type="transmembrane region" description="Helical" evidence="5">
    <location>
        <begin position="463"/>
        <end position="485"/>
    </location>
</feature>
<dbReference type="GO" id="GO:0000435">
    <property type="term" value="P:positive regulation of transcription from RNA polymerase II promoter by galactose"/>
    <property type="evidence" value="ECO:0007669"/>
    <property type="project" value="TreeGrafter"/>
</dbReference>
<keyword evidence="5" id="KW-1133">Transmembrane helix</keyword>
<dbReference type="GO" id="GO:0008270">
    <property type="term" value="F:zinc ion binding"/>
    <property type="evidence" value="ECO:0007669"/>
    <property type="project" value="InterPro"/>
</dbReference>
<keyword evidence="5" id="KW-0472">Membrane</keyword>
<evidence type="ECO:0000256" key="5">
    <source>
        <dbReference type="SAM" id="Phobius"/>
    </source>
</evidence>
<keyword evidence="3" id="KW-0539">Nucleus</keyword>
<sequence>MTRPKVPDDKRQRTAQACDSCKRRKQKVTPMASEKPNLVPIRQTYQWLDGSGQEARSAVNSFYIGDASTLSILQLIRIVVENTAGSEMGSPFIDDPKRHRILESVIEFPPNVLVPSPLPDKDTADVLIASYFTNTCGLIEILDKASFLRSVEECYRDPPSASNYFLCNFHEEAIVQKQLAAMPDRAELFFRSAKSMCDPGAGFEDADFWSIQALSLMTIYMLILSKRNTAYAYLGMAVRSAYALGLHREETMRDVIFTPTDMRVRRNLWKTLFILDRFLAATLGRPTAISEDDCSCKILQTMRSSISRAMGVPGLDHVHTSSLDSCVETAHVIGVTLKVFSRRKISTTKVQEIVDMSRNWDQASRSQSYRRQSVGGPAIPAYGMASLHVNLWSLHSLVLLTRQLFVMHNWMLVEERSGIKKSAQIRESPMARFSEACVVASYRTIKLARSAWEDGYLPRRNPFIIYFIFAASLVILMNQFSSLYYTDEYSETMRDAIDIVAFCADIDPQAQRVLDIITRFSEVVTKWTREHTYPAPQLSDDFGCLYTQAARSGPASEHSNVAPAANAQRRTSSHAVNVPDPGLLTPPSMPKLPLHDILSTQPPGAALEARVNGMTPPHVQIPPVSLVGVRQSTSAHSSIGSAEPQSGNIEFEFDGLWQSFINHLPPVSSVAPGMSSLALQFPPPVIGTPTEPYGERLTLI</sequence>
<dbReference type="EMBL" id="JAHCVI010000001">
    <property type="protein sequence ID" value="KAG7290443.1"/>
    <property type="molecule type" value="Genomic_DNA"/>
</dbReference>
<dbReference type="GO" id="GO:0005634">
    <property type="term" value="C:nucleus"/>
    <property type="evidence" value="ECO:0007669"/>
    <property type="project" value="TreeGrafter"/>
</dbReference>
<name>A0AAD4EZB9_9PEZI</name>
<evidence type="ECO:0000256" key="2">
    <source>
        <dbReference type="ARBA" id="ARBA00023163"/>
    </source>
</evidence>
<dbReference type="AlphaFoldDB" id="A0AAD4EZB9"/>
<dbReference type="PANTHER" id="PTHR47424:SF9">
    <property type="entry name" value="TAH-2"/>
    <property type="match status" value="1"/>
</dbReference>
<dbReference type="Pfam" id="PF04082">
    <property type="entry name" value="Fungal_trans"/>
    <property type="match status" value="1"/>
</dbReference>
<keyword evidence="1" id="KW-0805">Transcription regulation</keyword>
<feature type="compositionally biased region" description="Basic and acidic residues" evidence="4">
    <location>
        <begin position="1"/>
        <end position="12"/>
    </location>
</feature>
<evidence type="ECO:0000313" key="7">
    <source>
        <dbReference type="EMBL" id="KAG7290443.1"/>
    </source>
</evidence>
<evidence type="ECO:0000256" key="1">
    <source>
        <dbReference type="ARBA" id="ARBA00023015"/>
    </source>
</evidence>
<reference evidence="7" key="1">
    <citation type="submission" date="2023-02" db="EMBL/GenBank/DDBJ databases">
        <authorList>
            <person name="Palmer J.M."/>
        </authorList>
    </citation>
    <scope>NUCLEOTIDE SEQUENCE</scope>
    <source>
        <strain evidence="7">FW57</strain>
    </source>
</reference>
<comment type="caution">
    <text evidence="7">The sequence shown here is derived from an EMBL/GenBank/DDBJ whole genome shotgun (WGS) entry which is preliminary data.</text>
</comment>
<dbReference type="GO" id="GO:0000978">
    <property type="term" value="F:RNA polymerase II cis-regulatory region sequence-specific DNA binding"/>
    <property type="evidence" value="ECO:0007669"/>
    <property type="project" value="TreeGrafter"/>
</dbReference>
<keyword evidence="8" id="KW-1185">Reference proteome</keyword>
<feature type="domain" description="Xylanolytic transcriptional activator regulatory" evidence="6">
    <location>
        <begin position="230"/>
        <end position="305"/>
    </location>
</feature>
<dbReference type="CDD" id="cd12148">
    <property type="entry name" value="fungal_TF_MHR"/>
    <property type="match status" value="1"/>
</dbReference>
<evidence type="ECO:0000259" key="6">
    <source>
        <dbReference type="SMART" id="SM00906"/>
    </source>
</evidence>
<dbReference type="PANTHER" id="PTHR47424">
    <property type="entry name" value="REGULATORY PROTEIN GAL4"/>
    <property type="match status" value="1"/>
</dbReference>
<accession>A0AAD4EZB9</accession>